<dbReference type="EMBL" id="CVMT01000002">
    <property type="protein sequence ID" value="CRG86618.1"/>
    <property type="molecule type" value="Genomic_DNA"/>
</dbReference>
<gene>
    <name evidence="1" type="ORF">PISL3812_03628</name>
</gene>
<evidence type="ECO:0000313" key="2">
    <source>
        <dbReference type="Proteomes" id="UP000054383"/>
    </source>
</evidence>
<organism evidence="1 2">
    <name type="scientific">Talaromyces islandicus</name>
    <name type="common">Penicillium islandicum</name>
    <dbReference type="NCBI Taxonomy" id="28573"/>
    <lineage>
        <taxon>Eukaryota</taxon>
        <taxon>Fungi</taxon>
        <taxon>Dikarya</taxon>
        <taxon>Ascomycota</taxon>
        <taxon>Pezizomycotina</taxon>
        <taxon>Eurotiomycetes</taxon>
        <taxon>Eurotiomycetidae</taxon>
        <taxon>Eurotiales</taxon>
        <taxon>Trichocomaceae</taxon>
        <taxon>Talaromyces</taxon>
        <taxon>Talaromyces sect. Islandici</taxon>
    </lineage>
</organism>
<dbReference type="Proteomes" id="UP000054383">
    <property type="component" value="Unassembled WGS sequence"/>
</dbReference>
<dbReference type="AlphaFoldDB" id="A0A0U1LT95"/>
<accession>A0A0U1LT95</accession>
<reference evidence="1 2" key="1">
    <citation type="submission" date="2015-04" db="EMBL/GenBank/DDBJ databases">
        <authorList>
            <person name="Syromyatnikov M.Y."/>
            <person name="Popov V.N."/>
        </authorList>
    </citation>
    <scope>NUCLEOTIDE SEQUENCE [LARGE SCALE GENOMIC DNA]</scope>
    <source>
        <strain evidence="1">WF-38-12</strain>
    </source>
</reference>
<sequence>MGWQWLAGKQSETLRDELVKPYDEKEKEKEKERAVFACLVFAWPVWAFLARSGEIATARGTDTGPIIRRCFDAKWGCLAPPETSKAAAANNNDKLGDPLPSHKERQARHVLLFHAQPSTLHSSVL</sequence>
<protein>
    <submittedName>
        <fullName evidence="1">Uncharacterized protein</fullName>
    </submittedName>
</protein>
<dbReference type="OrthoDB" id="10555228at2759"/>
<name>A0A0U1LT95_TALIS</name>
<evidence type="ECO:0000313" key="1">
    <source>
        <dbReference type="EMBL" id="CRG86618.1"/>
    </source>
</evidence>
<keyword evidence="2" id="KW-1185">Reference proteome</keyword>
<proteinExistence type="predicted"/>